<reference evidence="2 3" key="1">
    <citation type="submission" date="2015-01" db="EMBL/GenBank/DDBJ databases">
        <title>Evolution of Trichinella species and genotypes.</title>
        <authorList>
            <person name="Korhonen P.K."/>
            <person name="Edoardo P."/>
            <person name="Giuseppe L.R."/>
            <person name="Gasser R.B."/>
        </authorList>
    </citation>
    <scope>NUCLEOTIDE SEQUENCE [LARGE SCALE GENOMIC DNA]</scope>
    <source>
        <strain evidence="2">ISS141</strain>
    </source>
</reference>
<comment type="caution">
    <text evidence="2">The sequence shown here is derived from an EMBL/GenBank/DDBJ whole genome shotgun (WGS) entry which is preliminary data.</text>
</comment>
<dbReference type="Proteomes" id="UP000054815">
    <property type="component" value="Unassembled WGS sequence"/>
</dbReference>
<gene>
    <name evidence="2" type="ORF">T4E_5687</name>
</gene>
<feature type="region of interest" description="Disordered" evidence="1">
    <location>
        <begin position="95"/>
        <end position="142"/>
    </location>
</feature>
<organism evidence="2 3">
    <name type="scientific">Trichinella pseudospiralis</name>
    <name type="common">Parasitic roundworm</name>
    <dbReference type="NCBI Taxonomy" id="6337"/>
    <lineage>
        <taxon>Eukaryota</taxon>
        <taxon>Metazoa</taxon>
        <taxon>Ecdysozoa</taxon>
        <taxon>Nematoda</taxon>
        <taxon>Enoplea</taxon>
        <taxon>Dorylaimia</taxon>
        <taxon>Trichinellida</taxon>
        <taxon>Trichinellidae</taxon>
        <taxon>Trichinella</taxon>
    </lineage>
</organism>
<dbReference type="EMBL" id="JYDU01000263">
    <property type="protein sequence ID" value="KRX87852.1"/>
    <property type="molecule type" value="Genomic_DNA"/>
</dbReference>
<sequence length="167" mass="18502">MLKWASVRRSVSSPVVGMLTLDCGIPSSQIDWRAIANFCWGTGRRRTVQNVLCVIRDDERIGSKSSNFGTLTVLQYGCIALDVEVPNCKAKITFDDDGDDELTEQDEEEEEEVKELEGQQLEEQEEEGDDASTIAAGGDSIADKDGRWAHRISCALQASTFRNPTEQ</sequence>
<feature type="compositionally biased region" description="Acidic residues" evidence="1">
    <location>
        <begin position="95"/>
        <end position="130"/>
    </location>
</feature>
<evidence type="ECO:0000256" key="1">
    <source>
        <dbReference type="SAM" id="MobiDB-lite"/>
    </source>
</evidence>
<name>A0A0V0XIN8_TRIPS</name>
<evidence type="ECO:0000313" key="2">
    <source>
        <dbReference type="EMBL" id="KRX87852.1"/>
    </source>
</evidence>
<proteinExistence type="predicted"/>
<protein>
    <submittedName>
        <fullName evidence="2">Uncharacterized protein</fullName>
    </submittedName>
</protein>
<evidence type="ECO:0000313" key="3">
    <source>
        <dbReference type="Proteomes" id="UP000054815"/>
    </source>
</evidence>
<accession>A0A0V0XIN8</accession>
<dbReference type="AlphaFoldDB" id="A0A0V0XIN8"/>